<dbReference type="Proteomes" id="UP001432216">
    <property type="component" value="Chromosome 2"/>
</dbReference>
<proteinExistence type="predicted"/>
<feature type="compositionally biased region" description="Acidic residues" evidence="1">
    <location>
        <begin position="84"/>
        <end position="112"/>
    </location>
</feature>
<dbReference type="RefSeq" id="XP_064719144.1">
    <property type="nucleotide sequence ID" value="XM_064863072.1"/>
</dbReference>
<sequence length="304" mass="32889">MASTVYCYYRRFGRFASASTSESHQRQLGAPVSKWKREWVIPEGLPAESSYKIFKWVRTDVKAQFSGIDEPSEAADYTPAPEGPGEDEGEVLEEDDEGVQEVDDEGEAEDAEDKPLVVEHSASHIRSGNDGDSEPRQKSTRSPEAQSTPQSVQPPPDTNHASLKQVEDVNEASEAPSESVHEHNASQQEEPFAGPGAITDEATHDAPVPPHHQIPANAVEVANIPPNESEVGKGSLGEQERTGMEVRQAEDGDAAMGPPVAEEMMDVDSPVAKEDEGLVHGEMEPPVPELAVEGVDEPVEVEQE</sequence>
<protein>
    <recommendedName>
        <fullName evidence="4">Apopolysialoglycoprotein</fullName>
    </recommendedName>
</protein>
<evidence type="ECO:0008006" key="4">
    <source>
        <dbReference type="Google" id="ProtNLM"/>
    </source>
</evidence>
<feature type="region of interest" description="Disordered" evidence="1">
    <location>
        <begin position="66"/>
        <end position="258"/>
    </location>
</feature>
<organism evidence="2 3">
    <name type="scientific">Cryptococcus decagattii</name>
    <dbReference type="NCBI Taxonomy" id="1859122"/>
    <lineage>
        <taxon>Eukaryota</taxon>
        <taxon>Fungi</taxon>
        <taxon>Dikarya</taxon>
        <taxon>Basidiomycota</taxon>
        <taxon>Agaricomycotina</taxon>
        <taxon>Tremellomycetes</taxon>
        <taxon>Tremellales</taxon>
        <taxon>Cryptococcaceae</taxon>
        <taxon>Cryptococcus</taxon>
        <taxon>Cryptococcus gattii species complex</taxon>
    </lineage>
</organism>
<keyword evidence="3" id="KW-1185">Reference proteome</keyword>
<feature type="compositionally biased region" description="Acidic residues" evidence="1">
    <location>
        <begin position="294"/>
        <end position="304"/>
    </location>
</feature>
<evidence type="ECO:0000313" key="3">
    <source>
        <dbReference type="Proteomes" id="UP001432216"/>
    </source>
</evidence>
<evidence type="ECO:0000313" key="2">
    <source>
        <dbReference type="EMBL" id="WVO19904.1"/>
    </source>
</evidence>
<gene>
    <name evidence="2" type="ORF">IAS62_001194</name>
</gene>
<feature type="compositionally biased region" description="Polar residues" evidence="1">
    <location>
        <begin position="140"/>
        <end position="151"/>
    </location>
</feature>
<feature type="region of interest" description="Disordered" evidence="1">
    <location>
        <begin position="281"/>
        <end position="304"/>
    </location>
</feature>
<evidence type="ECO:0000256" key="1">
    <source>
        <dbReference type="SAM" id="MobiDB-lite"/>
    </source>
</evidence>
<reference evidence="2 3" key="1">
    <citation type="submission" date="2024-01" db="EMBL/GenBank/DDBJ databases">
        <title>Comparative genomics of Cryptococcus and Kwoniella reveals pathogenesis evolution and contrasting modes of karyotype evolution via chromosome fusion or intercentromeric recombination.</title>
        <authorList>
            <person name="Coelho M.A."/>
            <person name="David-Palma M."/>
            <person name="Shea T."/>
            <person name="Bowers K."/>
            <person name="McGinley-Smith S."/>
            <person name="Mohammad A.W."/>
            <person name="Gnirke A."/>
            <person name="Yurkov A.M."/>
            <person name="Nowrousian M."/>
            <person name="Sun S."/>
            <person name="Cuomo C.A."/>
            <person name="Heitman J."/>
        </authorList>
    </citation>
    <scope>NUCLEOTIDE SEQUENCE [LARGE SCALE GENOMIC DNA]</scope>
    <source>
        <strain evidence="2 3">7685027</strain>
    </source>
</reference>
<feature type="compositionally biased region" description="Basic and acidic residues" evidence="1">
    <location>
        <begin position="127"/>
        <end position="137"/>
    </location>
</feature>
<accession>A0ABZ2APS5</accession>
<dbReference type="GeneID" id="89987969"/>
<name>A0ABZ2APS5_9TREE</name>
<dbReference type="EMBL" id="CP143807">
    <property type="protein sequence ID" value="WVO19904.1"/>
    <property type="molecule type" value="Genomic_DNA"/>
</dbReference>
<feature type="compositionally biased region" description="Basic and acidic residues" evidence="1">
    <location>
        <begin position="238"/>
        <end position="250"/>
    </location>
</feature>